<dbReference type="PANTHER" id="PTHR43537">
    <property type="entry name" value="TRANSCRIPTIONAL REGULATOR, GNTR FAMILY"/>
    <property type="match status" value="1"/>
</dbReference>
<dbReference type="InterPro" id="IPR036390">
    <property type="entry name" value="WH_DNA-bd_sf"/>
</dbReference>
<dbReference type="Pfam" id="PF07729">
    <property type="entry name" value="FCD"/>
    <property type="match status" value="1"/>
</dbReference>
<proteinExistence type="predicted"/>
<comment type="caution">
    <text evidence="5">The sequence shown here is derived from an EMBL/GenBank/DDBJ whole genome shotgun (WGS) entry which is preliminary data.</text>
</comment>
<dbReference type="Proteomes" id="UP001500466">
    <property type="component" value="Unassembled WGS sequence"/>
</dbReference>
<dbReference type="Pfam" id="PF00392">
    <property type="entry name" value="GntR"/>
    <property type="match status" value="1"/>
</dbReference>
<evidence type="ECO:0000256" key="3">
    <source>
        <dbReference type="ARBA" id="ARBA00023163"/>
    </source>
</evidence>
<dbReference type="InterPro" id="IPR008920">
    <property type="entry name" value="TF_FadR/GntR_C"/>
</dbReference>
<dbReference type="Gene3D" id="1.20.120.530">
    <property type="entry name" value="GntR ligand-binding domain-like"/>
    <property type="match status" value="1"/>
</dbReference>
<protein>
    <recommendedName>
        <fullName evidence="4">HTH gntR-type domain-containing protein</fullName>
    </recommendedName>
</protein>
<feature type="domain" description="HTH gntR-type" evidence="4">
    <location>
        <begin position="7"/>
        <end position="77"/>
    </location>
</feature>
<dbReference type="InterPro" id="IPR011711">
    <property type="entry name" value="GntR_C"/>
</dbReference>
<keyword evidence="1" id="KW-0805">Transcription regulation</keyword>
<dbReference type="RefSeq" id="WP_345679166.1">
    <property type="nucleotide sequence ID" value="NZ_BAABHS010000028.1"/>
</dbReference>
<dbReference type="InterPro" id="IPR036388">
    <property type="entry name" value="WH-like_DNA-bd_sf"/>
</dbReference>
<name>A0ABP9I0Q1_9ACTN</name>
<evidence type="ECO:0000256" key="2">
    <source>
        <dbReference type="ARBA" id="ARBA00023125"/>
    </source>
</evidence>
<gene>
    <name evidence="5" type="ORF">GCM10023205_63110</name>
</gene>
<reference evidence="6" key="1">
    <citation type="journal article" date="2019" name="Int. J. Syst. Evol. Microbiol.">
        <title>The Global Catalogue of Microorganisms (GCM) 10K type strain sequencing project: providing services to taxonomists for standard genome sequencing and annotation.</title>
        <authorList>
            <consortium name="The Broad Institute Genomics Platform"/>
            <consortium name="The Broad Institute Genome Sequencing Center for Infectious Disease"/>
            <person name="Wu L."/>
            <person name="Ma J."/>
        </authorList>
    </citation>
    <scope>NUCLEOTIDE SEQUENCE [LARGE SCALE GENOMIC DNA]</scope>
    <source>
        <strain evidence="6">JCM 17986</strain>
    </source>
</reference>
<dbReference type="SMART" id="SM00895">
    <property type="entry name" value="FCD"/>
    <property type="match status" value="1"/>
</dbReference>
<dbReference type="SUPFAM" id="SSF46785">
    <property type="entry name" value="Winged helix' DNA-binding domain"/>
    <property type="match status" value="1"/>
</dbReference>
<evidence type="ECO:0000259" key="4">
    <source>
        <dbReference type="PROSITE" id="PS50949"/>
    </source>
</evidence>
<keyword evidence="6" id="KW-1185">Reference proteome</keyword>
<evidence type="ECO:0000313" key="5">
    <source>
        <dbReference type="EMBL" id="GAA4984420.1"/>
    </source>
</evidence>
<dbReference type="EMBL" id="BAABHS010000028">
    <property type="protein sequence ID" value="GAA4984420.1"/>
    <property type="molecule type" value="Genomic_DNA"/>
</dbReference>
<dbReference type="SMART" id="SM00345">
    <property type="entry name" value="HTH_GNTR"/>
    <property type="match status" value="1"/>
</dbReference>
<dbReference type="Gene3D" id="1.10.10.10">
    <property type="entry name" value="Winged helix-like DNA-binding domain superfamily/Winged helix DNA-binding domain"/>
    <property type="match status" value="1"/>
</dbReference>
<dbReference type="InterPro" id="IPR000524">
    <property type="entry name" value="Tscrpt_reg_HTH_GntR"/>
</dbReference>
<evidence type="ECO:0000313" key="6">
    <source>
        <dbReference type="Proteomes" id="UP001500466"/>
    </source>
</evidence>
<dbReference type="SUPFAM" id="SSF48008">
    <property type="entry name" value="GntR ligand-binding domain-like"/>
    <property type="match status" value="1"/>
</dbReference>
<accession>A0ABP9I0Q1</accession>
<evidence type="ECO:0000256" key="1">
    <source>
        <dbReference type="ARBA" id="ARBA00023015"/>
    </source>
</evidence>
<keyword evidence="3" id="KW-0804">Transcription</keyword>
<sequence length="242" mass="26362">MQEGGSQRLAETVAARIEKDIVSSGWSTGTVLGSERELIERYGVSRAVFREAVRLVEHHQMARMRRGPGGGLVVTEPDPGIVRDAARVYLRRAAVSRRQLFDARMALELAGVTAAAEKLTEPGIARLAESLATERDLIDRGVTLGHARNLHSVIAELAGNPALTLFVEVLAQLDQDMVQQEWESGEQSDEGLREGALRSHEAHEAIVEAIVGGDAALAQHRMRRHLQAIAALLDDEAADEQE</sequence>
<dbReference type="PANTHER" id="PTHR43537:SF5">
    <property type="entry name" value="UXU OPERON TRANSCRIPTIONAL REGULATOR"/>
    <property type="match status" value="1"/>
</dbReference>
<organism evidence="5 6">
    <name type="scientific">Yinghuangia aomiensis</name>
    <dbReference type="NCBI Taxonomy" id="676205"/>
    <lineage>
        <taxon>Bacteria</taxon>
        <taxon>Bacillati</taxon>
        <taxon>Actinomycetota</taxon>
        <taxon>Actinomycetes</taxon>
        <taxon>Kitasatosporales</taxon>
        <taxon>Streptomycetaceae</taxon>
        <taxon>Yinghuangia</taxon>
    </lineage>
</organism>
<dbReference type="PROSITE" id="PS50949">
    <property type="entry name" value="HTH_GNTR"/>
    <property type="match status" value="1"/>
</dbReference>
<keyword evidence="2" id="KW-0238">DNA-binding</keyword>